<evidence type="ECO:0000313" key="3">
    <source>
        <dbReference type="Proteomes" id="UP001174934"/>
    </source>
</evidence>
<feature type="region of interest" description="Disordered" evidence="1">
    <location>
        <begin position="155"/>
        <end position="295"/>
    </location>
</feature>
<feature type="compositionally biased region" description="Gly residues" evidence="1">
    <location>
        <begin position="263"/>
        <end position="275"/>
    </location>
</feature>
<sequence>MATSPANMAVREKRRRSTPLAIEQVNIMKALTAAEYSRRQFILNYAASRETRLLIPGQKADVIKEAEEWVVVWLNQNGFTTVSNEFFKFAVDERLWIAWVGDDVPFPFAFMRRTLEASEPSRRAQTPPETRTKTKSEGFVDLAANGVEVRVFEKGPQPEAELATAPVQHRPKKHHHHQHHHQHHHRSSSSSSSSGGGGGGSQKGLQQEDSAPLKKAHTAPVKSSKGHPLPAVAEVPGAMESDMGQKRSLSLNSIDDIKLGRKQVGGSGNRGGDGGGLDRKPFLARLGKSWARRMS</sequence>
<evidence type="ECO:0000313" key="2">
    <source>
        <dbReference type="EMBL" id="KAK0624859.1"/>
    </source>
</evidence>
<evidence type="ECO:0000256" key="1">
    <source>
        <dbReference type="SAM" id="MobiDB-lite"/>
    </source>
</evidence>
<organism evidence="2 3">
    <name type="scientific">Bombardia bombarda</name>
    <dbReference type="NCBI Taxonomy" id="252184"/>
    <lineage>
        <taxon>Eukaryota</taxon>
        <taxon>Fungi</taxon>
        <taxon>Dikarya</taxon>
        <taxon>Ascomycota</taxon>
        <taxon>Pezizomycotina</taxon>
        <taxon>Sordariomycetes</taxon>
        <taxon>Sordariomycetidae</taxon>
        <taxon>Sordariales</taxon>
        <taxon>Lasiosphaeriaceae</taxon>
        <taxon>Bombardia</taxon>
    </lineage>
</organism>
<keyword evidence="3" id="KW-1185">Reference proteome</keyword>
<dbReference type="EMBL" id="JAULSR010000003">
    <property type="protein sequence ID" value="KAK0624859.1"/>
    <property type="molecule type" value="Genomic_DNA"/>
</dbReference>
<gene>
    <name evidence="2" type="ORF">B0T17DRAFT_254859</name>
</gene>
<reference evidence="2" key="1">
    <citation type="submission" date="2023-06" db="EMBL/GenBank/DDBJ databases">
        <title>Genome-scale phylogeny and comparative genomics of the fungal order Sordariales.</title>
        <authorList>
            <consortium name="Lawrence Berkeley National Laboratory"/>
            <person name="Hensen N."/>
            <person name="Bonometti L."/>
            <person name="Westerberg I."/>
            <person name="Brannstrom I.O."/>
            <person name="Guillou S."/>
            <person name="Cros-Aarteil S."/>
            <person name="Calhoun S."/>
            <person name="Haridas S."/>
            <person name="Kuo A."/>
            <person name="Mondo S."/>
            <person name="Pangilinan J."/>
            <person name="Riley R."/>
            <person name="LaButti K."/>
            <person name="Andreopoulos B."/>
            <person name="Lipzen A."/>
            <person name="Chen C."/>
            <person name="Yanf M."/>
            <person name="Daum C."/>
            <person name="Ng V."/>
            <person name="Clum A."/>
            <person name="Steindorff A."/>
            <person name="Ohm R."/>
            <person name="Martin F."/>
            <person name="Silar P."/>
            <person name="Natvig D."/>
            <person name="Lalanne C."/>
            <person name="Gautier V."/>
            <person name="Ament-velasquez S.L."/>
            <person name="Kruys A."/>
            <person name="Hutchinson M.I."/>
            <person name="Powell A.J."/>
            <person name="Barry K."/>
            <person name="Miller A.N."/>
            <person name="Grigoriev I.V."/>
            <person name="Debuchy R."/>
            <person name="Gladieux P."/>
            <person name="Thoren M.H."/>
            <person name="Johannesson H."/>
        </authorList>
    </citation>
    <scope>NUCLEOTIDE SEQUENCE</scope>
    <source>
        <strain evidence="2">SMH3391-2</strain>
    </source>
</reference>
<accession>A0AA40C4W5</accession>
<comment type="caution">
    <text evidence="2">The sequence shown here is derived from an EMBL/GenBank/DDBJ whole genome shotgun (WGS) entry which is preliminary data.</text>
</comment>
<feature type="compositionally biased region" description="Basic residues" evidence="1">
    <location>
        <begin position="169"/>
        <end position="187"/>
    </location>
</feature>
<dbReference type="AlphaFoldDB" id="A0AA40C4W5"/>
<feature type="region of interest" description="Disordered" evidence="1">
    <location>
        <begin position="117"/>
        <end position="140"/>
    </location>
</feature>
<protein>
    <submittedName>
        <fullName evidence="2">Uncharacterized protein</fullName>
    </submittedName>
</protein>
<name>A0AA40C4W5_9PEZI</name>
<dbReference type="Proteomes" id="UP001174934">
    <property type="component" value="Unassembled WGS sequence"/>
</dbReference>
<proteinExistence type="predicted"/>